<keyword evidence="2" id="KW-1185">Reference proteome</keyword>
<dbReference type="Proteomes" id="UP000886523">
    <property type="component" value="Unassembled WGS sequence"/>
</dbReference>
<evidence type="ECO:0000313" key="2">
    <source>
        <dbReference type="Proteomes" id="UP000886523"/>
    </source>
</evidence>
<dbReference type="InterPro" id="IPR011333">
    <property type="entry name" value="SKP1/BTB/POZ_sf"/>
</dbReference>
<proteinExistence type="predicted"/>
<dbReference type="SUPFAM" id="SSF54695">
    <property type="entry name" value="POZ domain"/>
    <property type="match status" value="1"/>
</dbReference>
<comment type="caution">
    <text evidence="1">The sequence shown here is derived from an EMBL/GenBank/DDBJ whole genome shotgun (WGS) entry which is preliminary data.</text>
</comment>
<dbReference type="OrthoDB" id="9451547at2759"/>
<dbReference type="EMBL" id="MU128992">
    <property type="protein sequence ID" value="KAF9512048.1"/>
    <property type="molecule type" value="Genomic_DNA"/>
</dbReference>
<organism evidence="1 2">
    <name type="scientific">Hydnum rufescens UP504</name>
    <dbReference type="NCBI Taxonomy" id="1448309"/>
    <lineage>
        <taxon>Eukaryota</taxon>
        <taxon>Fungi</taxon>
        <taxon>Dikarya</taxon>
        <taxon>Basidiomycota</taxon>
        <taxon>Agaricomycotina</taxon>
        <taxon>Agaricomycetes</taxon>
        <taxon>Cantharellales</taxon>
        <taxon>Hydnaceae</taxon>
        <taxon>Hydnum</taxon>
    </lineage>
</organism>
<dbReference type="Gene3D" id="3.30.710.10">
    <property type="entry name" value="Potassium Channel Kv1.1, Chain A"/>
    <property type="match status" value="1"/>
</dbReference>
<name>A0A9P6DUV9_9AGAM</name>
<accession>A0A9P6DUV9</accession>
<evidence type="ECO:0000313" key="1">
    <source>
        <dbReference type="EMBL" id="KAF9512048.1"/>
    </source>
</evidence>
<reference evidence="1" key="1">
    <citation type="journal article" date="2020" name="Nat. Commun.">
        <title>Large-scale genome sequencing of mycorrhizal fungi provides insights into the early evolution of symbiotic traits.</title>
        <authorList>
            <person name="Miyauchi S."/>
            <person name="Kiss E."/>
            <person name="Kuo A."/>
            <person name="Drula E."/>
            <person name="Kohler A."/>
            <person name="Sanchez-Garcia M."/>
            <person name="Morin E."/>
            <person name="Andreopoulos B."/>
            <person name="Barry K.W."/>
            <person name="Bonito G."/>
            <person name="Buee M."/>
            <person name="Carver A."/>
            <person name="Chen C."/>
            <person name="Cichocki N."/>
            <person name="Clum A."/>
            <person name="Culley D."/>
            <person name="Crous P.W."/>
            <person name="Fauchery L."/>
            <person name="Girlanda M."/>
            <person name="Hayes R.D."/>
            <person name="Keri Z."/>
            <person name="LaButti K."/>
            <person name="Lipzen A."/>
            <person name="Lombard V."/>
            <person name="Magnuson J."/>
            <person name="Maillard F."/>
            <person name="Murat C."/>
            <person name="Nolan M."/>
            <person name="Ohm R.A."/>
            <person name="Pangilinan J."/>
            <person name="Pereira M.F."/>
            <person name="Perotto S."/>
            <person name="Peter M."/>
            <person name="Pfister S."/>
            <person name="Riley R."/>
            <person name="Sitrit Y."/>
            <person name="Stielow J.B."/>
            <person name="Szollosi G."/>
            <person name="Zifcakova L."/>
            <person name="Stursova M."/>
            <person name="Spatafora J.W."/>
            <person name="Tedersoo L."/>
            <person name="Vaario L.M."/>
            <person name="Yamada A."/>
            <person name="Yan M."/>
            <person name="Wang P."/>
            <person name="Xu J."/>
            <person name="Bruns T."/>
            <person name="Baldrian P."/>
            <person name="Vilgalys R."/>
            <person name="Dunand C."/>
            <person name="Henrissat B."/>
            <person name="Grigoriev I.V."/>
            <person name="Hibbett D."/>
            <person name="Nagy L.G."/>
            <person name="Martin F.M."/>
        </authorList>
    </citation>
    <scope>NUCLEOTIDE SEQUENCE</scope>
    <source>
        <strain evidence="1">UP504</strain>
    </source>
</reference>
<protein>
    <submittedName>
        <fullName evidence="1">Uncharacterized protein</fullName>
    </submittedName>
</protein>
<gene>
    <name evidence="1" type="ORF">BS47DRAFT_1486529</name>
</gene>
<sequence>MAAVDTSSIITSVAPQTAQHVLNPELLTTVHLDLRGHRFQVDRDTLMNLPESVLLCLFPNGLVLSRVNGGTQWHDGIESEEDEYLYAVDFDPECFTFVVEFFHRSRDEFYGTNEAPGPYPAQLQLVDPANPLPNDFTGSRNPLLTKQAIIVLREELEYFAYPPLVPKKSSPMKLLEKKSIFTALQRNVNKENNVAEQHLIDMLCMSGFDRDDSWGFRAIEPNRCCISSIALVLLKTGISHVNGEVTVDQQQMGTAQKLLLFWRKPARKCWWDGVDVDVPAPGSSDPRLIKLWARRVWTLELSLSRLRIVYLQYPSSPASLIVPEHARILLIPIVIPRTLPTAFLPVPHQTSIRRGSPNYSGSAFFASFSIPSSVAKGSFTFTRPYIYIV</sequence>
<dbReference type="AlphaFoldDB" id="A0A9P6DUV9"/>